<comment type="caution">
    <text evidence="11">The sequence shown here is derived from an EMBL/GenBank/DDBJ whole genome shotgun (WGS) entry which is preliminary data.</text>
</comment>
<feature type="transmembrane region" description="Helical" evidence="9">
    <location>
        <begin position="58"/>
        <end position="80"/>
    </location>
</feature>
<evidence type="ECO:0000256" key="5">
    <source>
        <dbReference type="ARBA" id="ARBA00022692"/>
    </source>
</evidence>
<keyword evidence="9" id="KW-0813">Transport</keyword>
<dbReference type="PANTHER" id="PTHR30071:SF1">
    <property type="entry name" value="CYTOCHROME B_B6 PROTEIN-RELATED"/>
    <property type="match status" value="1"/>
</dbReference>
<dbReference type="Proteomes" id="UP000198615">
    <property type="component" value="Unassembled WGS sequence"/>
</dbReference>
<feature type="transmembrane region" description="Helical" evidence="9">
    <location>
        <begin position="157"/>
        <end position="177"/>
    </location>
</feature>
<dbReference type="NCBIfam" id="TIGR01191">
    <property type="entry name" value="ccmC"/>
    <property type="match status" value="1"/>
</dbReference>
<feature type="transmembrane region" description="Helical" evidence="9">
    <location>
        <begin position="92"/>
        <end position="111"/>
    </location>
</feature>
<protein>
    <recommendedName>
        <fullName evidence="4 9">Heme exporter protein C</fullName>
    </recommendedName>
    <alternativeName>
        <fullName evidence="9">Cytochrome c-type biogenesis protein</fullName>
    </alternativeName>
</protein>
<evidence type="ECO:0000313" key="12">
    <source>
        <dbReference type="Proteomes" id="UP000198615"/>
    </source>
</evidence>
<dbReference type="GO" id="GO:0015232">
    <property type="term" value="F:heme transmembrane transporter activity"/>
    <property type="evidence" value="ECO:0007669"/>
    <property type="project" value="InterPro"/>
</dbReference>
<evidence type="ECO:0000256" key="1">
    <source>
        <dbReference type="ARBA" id="ARBA00002442"/>
    </source>
</evidence>
<gene>
    <name evidence="9" type="primary">ccmC</name>
    <name evidence="11" type="ORF">SAMN05660686_01561</name>
</gene>
<dbReference type="RefSeq" id="WP_093149411.1">
    <property type="nucleotide sequence ID" value="NZ_FNBW01000004.1"/>
</dbReference>
<comment type="similarity">
    <text evidence="3 9">Belongs to the CcmC/CycZ/HelC family.</text>
</comment>
<sequence>MHRFANPTRFFRIANAVLPVLAVVSAGLFAAGLYYALFDSPADYQQGETVRIMYVHVPAAWAALACYATMALAGASFLIWKHVLADLAARAAAPIGAGFTLISLATGSLWGQPMWGTWWVWDARLTSVLILFFLYLGYIALVNAFDDPDRGGRAGAVLALVGAVNVPIIKFSVDWWNTLHQPASVLRMDGPSIAPEMLLPLLLMAGAYFTLFGVMMILRLRGLYAGRRLRQMRLAAASR</sequence>
<dbReference type="OrthoDB" id="9778550at2"/>
<evidence type="ECO:0000256" key="3">
    <source>
        <dbReference type="ARBA" id="ARBA00005840"/>
    </source>
</evidence>
<organism evidence="11 12">
    <name type="scientific">Thalassobaculum litoreum DSM 18839</name>
    <dbReference type="NCBI Taxonomy" id="1123362"/>
    <lineage>
        <taxon>Bacteria</taxon>
        <taxon>Pseudomonadati</taxon>
        <taxon>Pseudomonadota</taxon>
        <taxon>Alphaproteobacteria</taxon>
        <taxon>Rhodospirillales</taxon>
        <taxon>Thalassobaculaceae</taxon>
        <taxon>Thalassobaculum</taxon>
    </lineage>
</organism>
<keyword evidence="8 9" id="KW-0472">Membrane</keyword>
<evidence type="ECO:0000256" key="6">
    <source>
        <dbReference type="ARBA" id="ARBA00022748"/>
    </source>
</evidence>
<keyword evidence="5 9" id="KW-0812">Transmembrane</keyword>
<dbReference type="InterPro" id="IPR003557">
    <property type="entry name" value="Cyt_c_biogenesis_CcmC"/>
</dbReference>
<dbReference type="Pfam" id="PF01578">
    <property type="entry name" value="Cytochrom_C_asm"/>
    <property type="match status" value="1"/>
</dbReference>
<comment type="subcellular location">
    <subcellularLocation>
        <location evidence="9">Cell inner membrane</location>
    </subcellularLocation>
    <subcellularLocation>
        <location evidence="2">Membrane</location>
        <topology evidence="2">Multi-pass membrane protein</topology>
    </subcellularLocation>
</comment>
<feature type="transmembrane region" description="Helical" evidence="9">
    <location>
        <begin position="12"/>
        <end position="38"/>
    </location>
</feature>
<comment type="function">
    <text evidence="1 9">Required for the export of heme to the periplasm for the biogenesis of c-type cytochromes.</text>
</comment>
<name>A0A8G2EY88_9PROT</name>
<evidence type="ECO:0000256" key="7">
    <source>
        <dbReference type="ARBA" id="ARBA00022989"/>
    </source>
</evidence>
<evidence type="ECO:0000256" key="2">
    <source>
        <dbReference type="ARBA" id="ARBA00004141"/>
    </source>
</evidence>
<dbReference type="PRINTS" id="PR01386">
    <property type="entry name" value="CCMCBIOGNSIS"/>
</dbReference>
<keyword evidence="12" id="KW-1185">Reference proteome</keyword>
<evidence type="ECO:0000256" key="4">
    <source>
        <dbReference type="ARBA" id="ARBA00016463"/>
    </source>
</evidence>
<keyword evidence="7 9" id="KW-1133">Transmembrane helix</keyword>
<dbReference type="EMBL" id="FNBW01000004">
    <property type="protein sequence ID" value="SDF53047.1"/>
    <property type="molecule type" value="Genomic_DNA"/>
</dbReference>
<dbReference type="InterPro" id="IPR002541">
    <property type="entry name" value="Cyt_c_assembly"/>
</dbReference>
<dbReference type="PANTHER" id="PTHR30071">
    <property type="entry name" value="HEME EXPORTER PROTEIN C"/>
    <property type="match status" value="1"/>
</dbReference>
<dbReference type="InterPro" id="IPR045062">
    <property type="entry name" value="Cyt_c_biogenesis_CcsA/CcmC"/>
</dbReference>
<keyword evidence="9" id="KW-1003">Cell membrane</keyword>
<feature type="domain" description="Cytochrome c assembly protein" evidence="10">
    <location>
        <begin position="11"/>
        <end position="180"/>
    </location>
</feature>
<evidence type="ECO:0000256" key="8">
    <source>
        <dbReference type="ARBA" id="ARBA00023136"/>
    </source>
</evidence>
<feature type="transmembrane region" description="Helical" evidence="9">
    <location>
        <begin position="123"/>
        <end position="145"/>
    </location>
</feature>
<evidence type="ECO:0000259" key="10">
    <source>
        <dbReference type="Pfam" id="PF01578"/>
    </source>
</evidence>
<accession>A0A8G2EY88</accession>
<evidence type="ECO:0000256" key="9">
    <source>
        <dbReference type="RuleBase" id="RU364092"/>
    </source>
</evidence>
<reference evidence="11 12" key="1">
    <citation type="submission" date="2016-10" db="EMBL/GenBank/DDBJ databases">
        <authorList>
            <person name="Varghese N."/>
            <person name="Submissions S."/>
        </authorList>
    </citation>
    <scope>NUCLEOTIDE SEQUENCE [LARGE SCALE GENOMIC DNA]</scope>
    <source>
        <strain evidence="11 12">DSM 18839</strain>
    </source>
</reference>
<keyword evidence="6 9" id="KW-0201">Cytochrome c-type biogenesis</keyword>
<dbReference type="AlphaFoldDB" id="A0A8G2EY88"/>
<dbReference type="GO" id="GO:0020037">
    <property type="term" value="F:heme binding"/>
    <property type="evidence" value="ECO:0007669"/>
    <property type="project" value="InterPro"/>
</dbReference>
<keyword evidence="9" id="KW-0997">Cell inner membrane</keyword>
<proteinExistence type="inferred from homology"/>
<evidence type="ECO:0000313" key="11">
    <source>
        <dbReference type="EMBL" id="SDF53047.1"/>
    </source>
</evidence>
<dbReference type="GO" id="GO:0017004">
    <property type="term" value="P:cytochrome complex assembly"/>
    <property type="evidence" value="ECO:0007669"/>
    <property type="project" value="UniProtKB-KW"/>
</dbReference>
<feature type="transmembrane region" description="Helical" evidence="9">
    <location>
        <begin position="197"/>
        <end position="220"/>
    </location>
</feature>
<dbReference type="GO" id="GO:0005886">
    <property type="term" value="C:plasma membrane"/>
    <property type="evidence" value="ECO:0007669"/>
    <property type="project" value="UniProtKB-SubCell"/>
</dbReference>